<comment type="subcellular location">
    <subcellularLocation>
        <location evidence="1">Cytoplasm</location>
        <location evidence="1">Cytoskeleton</location>
        <location evidence="1">Cilium axoneme</location>
    </subcellularLocation>
</comment>
<dbReference type="OrthoDB" id="545695at2759"/>
<dbReference type="AlphaFoldDB" id="A0A2V0P825"/>
<feature type="compositionally biased region" description="Basic and acidic residues" evidence="2">
    <location>
        <begin position="448"/>
        <end position="458"/>
    </location>
</feature>
<dbReference type="SMART" id="SM00367">
    <property type="entry name" value="LRR_CC"/>
    <property type="match status" value="9"/>
</dbReference>
<dbReference type="PANTHER" id="PTHR13318:SF190">
    <property type="entry name" value="PARTNER OF PAIRED, ISOFORM B"/>
    <property type="match status" value="1"/>
</dbReference>
<dbReference type="InterPro" id="IPR057207">
    <property type="entry name" value="FBXL15_LRR"/>
</dbReference>
<evidence type="ECO:0000259" key="3">
    <source>
        <dbReference type="Pfam" id="PF25372"/>
    </source>
</evidence>
<dbReference type="Gene3D" id="3.80.10.10">
    <property type="entry name" value="Ribonuclease Inhibitor"/>
    <property type="match status" value="2"/>
</dbReference>
<accession>A0A2V0P825</accession>
<dbReference type="GO" id="GO:0005930">
    <property type="term" value="C:axoneme"/>
    <property type="evidence" value="ECO:0007669"/>
    <property type="project" value="UniProtKB-SubCell"/>
</dbReference>
<dbReference type="Pfam" id="PF25372">
    <property type="entry name" value="DUF7885"/>
    <property type="match status" value="1"/>
</dbReference>
<name>A0A2V0P825_9CHLO</name>
<dbReference type="GO" id="GO:0019005">
    <property type="term" value="C:SCF ubiquitin ligase complex"/>
    <property type="evidence" value="ECO:0007669"/>
    <property type="project" value="TreeGrafter"/>
</dbReference>
<gene>
    <name evidence="4" type="ORF">Rsub_08811</name>
</gene>
<organism evidence="4 5">
    <name type="scientific">Raphidocelis subcapitata</name>
    <dbReference type="NCBI Taxonomy" id="307507"/>
    <lineage>
        <taxon>Eukaryota</taxon>
        <taxon>Viridiplantae</taxon>
        <taxon>Chlorophyta</taxon>
        <taxon>core chlorophytes</taxon>
        <taxon>Chlorophyceae</taxon>
        <taxon>CS clade</taxon>
        <taxon>Sphaeropleales</taxon>
        <taxon>Selenastraceae</taxon>
        <taxon>Raphidocelis</taxon>
    </lineage>
</organism>
<dbReference type="STRING" id="307507.A0A2V0P825"/>
<evidence type="ECO:0000256" key="1">
    <source>
        <dbReference type="ARBA" id="ARBA00004430"/>
    </source>
</evidence>
<feature type="region of interest" description="Disordered" evidence="2">
    <location>
        <begin position="447"/>
        <end position="477"/>
    </location>
</feature>
<feature type="compositionally biased region" description="Gly residues" evidence="2">
    <location>
        <begin position="459"/>
        <end position="476"/>
    </location>
</feature>
<dbReference type="SUPFAM" id="SSF52047">
    <property type="entry name" value="RNI-like"/>
    <property type="match status" value="2"/>
</dbReference>
<evidence type="ECO:0000313" key="4">
    <source>
        <dbReference type="EMBL" id="GBF95996.1"/>
    </source>
</evidence>
<dbReference type="GO" id="GO:0031146">
    <property type="term" value="P:SCF-dependent proteasomal ubiquitin-dependent protein catabolic process"/>
    <property type="evidence" value="ECO:0007669"/>
    <property type="project" value="TreeGrafter"/>
</dbReference>
<protein>
    <recommendedName>
        <fullName evidence="3">F-box/LRR-repeat protein 15-like leucin rich repeat domain-containing protein</fullName>
    </recommendedName>
</protein>
<dbReference type="PANTHER" id="PTHR13318">
    <property type="entry name" value="PARTNER OF PAIRED, ISOFORM B-RELATED"/>
    <property type="match status" value="1"/>
</dbReference>
<dbReference type="EMBL" id="BDRX01000073">
    <property type="protein sequence ID" value="GBF95996.1"/>
    <property type="molecule type" value="Genomic_DNA"/>
</dbReference>
<proteinExistence type="predicted"/>
<evidence type="ECO:0000313" key="5">
    <source>
        <dbReference type="Proteomes" id="UP000247498"/>
    </source>
</evidence>
<dbReference type="InParanoid" id="A0A2V0P825"/>
<reference evidence="4 5" key="1">
    <citation type="journal article" date="2018" name="Sci. Rep.">
        <title>Raphidocelis subcapitata (=Pseudokirchneriella subcapitata) provides an insight into genome evolution and environmental adaptations in the Sphaeropleales.</title>
        <authorList>
            <person name="Suzuki S."/>
            <person name="Yamaguchi H."/>
            <person name="Nakajima N."/>
            <person name="Kawachi M."/>
        </authorList>
    </citation>
    <scope>NUCLEOTIDE SEQUENCE [LARGE SCALE GENOMIC DNA]</scope>
    <source>
        <strain evidence="4 5">NIES-35</strain>
    </source>
</reference>
<dbReference type="Proteomes" id="UP000247498">
    <property type="component" value="Unassembled WGS sequence"/>
</dbReference>
<comment type="caution">
    <text evidence="4">The sequence shown here is derived from an EMBL/GenBank/DDBJ whole genome shotgun (WGS) entry which is preliminary data.</text>
</comment>
<feature type="domain" description="F-box/LRR-repeat protein 15-like leucin rich repeat" evidence="3">
    <location>
        <begin position="735"/>
        <end position="824"/>
    </location>
</feature>
<evidence type="ECO:0000256" key="2">
    <source>
        <dbReference type="SAM" id="MobiDB-lite"/>
    </source>
</evidence>
<sequence length="971" mass="96993">MGSTTSPQREERALSIVDVVDGVSQKLPRHEDAAALRSVSRGLRYALDSVRSSLSPCSLHLVPGKFPALKSLDLTRLSRPVDDAALAGALEGLRGLTALSLGGAGCAELRAAGLAPIGGLTRLRLLSVQGCRKARWSVLSSWHALRLESLTLVGLTATPADVSALADLLAAGCGEGLTRLVLGDACSLSFVPDAAIGAALCACSPRALRRLDLSGSLELTDAGLAPVSALTGLTELVLHNCMKLGDRAVAALSRLSSLRCLNLRGCSQLGDHHAAALFPALAGLEALSLQSCAGLTGACLEAIARGAPRLTRLNLSRCVHLEEGRLRALGGMSGLTWLDLTACPVPGPAGLTWLSALTALTTLRGEQWRQAPPPPRVPPRRAVSSVAAGAASAASSSAAALAGAAHGALRLPPRLARLDLRSAALTPSSLAALLRGLPPKSAASLDLRGLRPLRDERGGGGGGGGDGPHGPGGRAGAAGWPCGGAPAVFVSEVEAVSRLTALTALSVECVTADPAPSPPAALDVCGAASWPPAGPLVALGHGGAARAAAVWAEAGKAGGGGGGAAGVACGGCRARRVLDLDAWATRDPAPLQLTPGRGDEEAALPAPFAAALGWAPRGACDCACAGGWGDASAVVVTFPGDGPGSQASSSSAASGSDCLVGTWGHAISLAGAALASGAPSAAATAAAAAGGHHWRAWRGWAAGQRAPEAVPPPGALSTWLSPLLQLQRLAVTDSPWLTDRALASLSGLHRLRCLDVSRCNAFTGAGFGALSALTALTELGAAGCEALDDAGVGAAAGAFGGSLRRLNLDSCRGVTDAGVAALAAAATGLSSLVLRRNGSAGAGATAALARLRGLRQLVLSHCATVDDSALLHLAAAPALAELWVGGAWRLTDDGVHALLSASSSLLRLDVEGCPRLFSANGCVPPGFEGRADPQRGSCRPGVIRRCPPSGRSNAAEDTAAARDSDFLAALE</sequence>
<dbReference type="InterPro" id="IPR006553">
    <property type="entry name" value="Leu-rich_rpt_Cys-con_subtyp"/>
</dbReference>
<keyword evidence="5" id="KW-1185">Reference proteome</keyword>
<dbReference type="InterPro" id="IPR032675">
    <property type="entry name" value="LRR_dom_sf"/>
</dbReference>